<name>A0ABU8D040_9GAMM</name>
<gene>
    <name evidence="1" type="ORF">V2J18_04105</name>
</gene>
<keyword evidence="2" id="KW-1185">Reference proteome</keyword>
<dbReference type="RefSeq" id="WP_336131088.1">
    <property type="nucleotide sequence ID" value="NZ_JBANDL010000002.1"/>
</dbReference>
<sequence length="162" mass="16597">MLLLTPALANLLLAQIKTQLDGGRLILFAGAVPRSAAEALDLVNVHTELVRIGLNGSGSGLTFDAPINGVLSKAPTEVWRGTTVFEGAEATQTTLTPTFYRFCTAGDDGRALADALIGVRLQGAVGGPSSGAELRLGIATLTAGNEQPVGDFGWRLPQAAGG</sequence>
<protein>
    <submittedName>
        <fullName evidence="1">Uncharacterized protein</fullName>
    </submittedName>
</protein>
<organism evidence="1 2">
    <name type="scientific">Lysobacter firmicutimachus</name>
    <dbReference type="NCBI Taxonomy" id="1792846"/>
    <lineage>
        <taxon>Bacteria</taxon>
        <taxon>Pseudomonadati</taxon>
        <taxon>Pseudomonadota</taxon>
        <taxon>Gammaproteobacteria</taxon>
        <taxon>Lysobacterales</taxon>
        <taxon>Lysobacteraceae</taxon>
        <taxon>Lysobacter</taxon>
    </lineage>
</organism>
<dbReference type="Proteomes" id="UP001387215">
    <property type="component" value="Unassembled WGS sequence"/>
</dbReference>
<dbReference type="EMBL" id="JBANDL010000002">
    <property type="protein sequence ID" value="MEI2453860.1"/>
    <property type="molecule type" value="Genomic_DNA"/>
</dbReference>
<reference evidence="1 2" key="1">
    <citation type="submission" date="2024-02" db="EMBL/GenBank/DDBJ databases">
        <title>Lysobacter Genome Sequencing and Mining.</title>
        <authorList>
            <person name="Bierman J."/>
            <person name="Walker M.C."/>
        </authorList>
    </citation>
    <scope>NUCLEOTIDE SEQUENCE [LARGE SCALE GENOMIC DNA]</scope>
    <source>
        <strain evidence="1 2">PB6250</strain>
    </source>
</reference>
<accession>A0ABU8D040</accession>
<proteinExistence type="predicted"/>
<evidence type="ECO:0000313" key="1">
    <source>
        <dbReference type="EMBL" id="MEI2453860.1"/>
    </source>
</evidence>
<evidence type="ECO:0000313" key="2">
    <source>
        <dbReference type="Proteomes" id="UP001387215"/>
    </source>
</evidence>
<comment type="caution">
    <text evidence="1">The sequence shown here is derived from an EMBL/GenBank/DDBJ whole genome shotgun (WGS) entry which is preliminary data.</text>
</comment>